<dbReference type="KEGG" id="spar:SPRG_14009"/>
<organism evidence="3 4">
    <name type="scientific">Saprolegnia parasitica (strain CBS 223.65)</name>
    <dbReference type="NCBI Taxonomy" id="695850"/>
    <lineage>
        <taxon>Eukaryota</taxon>
        <taxon>Sar</taxon>
        <taxon>Stramenopiles</taxon>
        <taxon>Oomycota</taxon>
        <taxon>Saprolegniomycetes</taxon>
        <taxon>Saprolegniales</taxon>
        <taxon>Saprolegniaceae</taxon>
        <taxon>Saprolegnia</taxon>
    </lineage>
</organism>
<reference evidence="3 4" key="1">
    <citation type="journal article" date="2013" name="PLoS Genet.">
        <title>Distinctive expansion of potential virulence genes in the genome of the oomycete fish pathogen Saprolegnia parasitica.</title>
        <authorList>
            <person name="Jiang R.H."/>
            <person name="de Bruijn I."/>
            <person name="Haas B.J."/>
            <person name="Belmonte R."/>
            <person name="Lobach L."/>
            <person name="Christie J."/>
            <person name="van den Ackerveken G."/>
            <person name="Bottin A."/>
            <person name="Bulone V."/>
            <person name="Diaz-Moreno S.M."/>
            <person name="Dumas B."/>
            <person name="Fan L."/>
            <person name="Gaulin E."/>
            <person name="Govers F."/>
            <person name="Grenville-Briggs L.J."/>
            <person name="Horner N.R."/>
            <person name="Levin J.Z."/>
            <person name="Mammella M."/>
            <person name="Meijer H.J."/>
            <person name="Morris P."/>
            <person name="Nusbaum C."/>
            <person name="Oome S."/>
            <person name="Phillips A.J."/>
            <person name="van Rooyen D."/>
            <person name="Rzeszutek E."/>
            <person name="Saraiva M."/>
            <person name="Secombes C.J."/>
            <person name="Seidl M.F."/>
            <person name="Snel B."/>
            <person name="Stassen J.H."/>
            <person name="Sykes S."/>
            <person name="Tripathy S."/>
            <person name="van den Berg H."/>
            <person name="Vega-Arreguin J.C."/>
            <person name="Wawra S."/>
            <person name="Young S.K."/>
            <person name="Zeng Q."/>
            <person name="Dieguez-Uribeondo J."/>
            <person name="Russ C."/>
            <person name="Tyler B.M."/>
            <person name="van West P."/>
        </authorList>
    </citation>
    <scope>NUCLEOTIDE SEQUENCE [LARGE SCALE GENOMIC DNA]</scope>
    <source>
        <strain evidence="3 4">CBS 223.65</strain>
    </source>
</reference>
<keyword evidence="2" id="KW-1133">Transmembrane helix</keyword>
<evidence type="ECO:0000256" key="2">
    <source>
        <dbReference type="SAM" id="Phobius"/>
    </source>
</evidence>
<feature type="compositionally biased region" description="Basic residues" evidence="1">
    <location>
        <begin position="430"/>
        <end position="441"/>
    </location>
</feature>
<feature type="compositionally biased region" description="Low complexity" evidence="1">
    <location>
        <begin position="298"/>
        <end position="309"/>
    </location>
</feature>
<feature type="region of interest" description="Disordered" evidence="1">
    <location>
        <begin position="329"/>
        <end position="357"/>
    </location>
</feature>
<keyword evidence="4" id="KW-1185">Reference proteome</keyword>
<feature type="compositionally biased region" description="Polar residues" evidence="1">
    <location>
        <begin position="188"/>
        <end position="203"/>
    </location>
</feature>
<dbReference type="EMBL" id="KK583311">
    <property type="protein sequence ID" value="KDO20491.1"/>
    <property type="molecule type" value="Genomic_DNA"/>
</dbReference>
<evidence type="ECO:0008006" key="5">
    <source>
        <dbReference type="Google" id="ProtNLM"/>
    </source>
</evidence>
<dbReference type="OrthoDB" id="73135at2759"/>
<evidence type="ECO:0000313" key="3">
    <source>
        <dbReference type="EMBL" id="KDO20491.1"/>
    </source>
</evidence>
<evidence type="ECO:0000313" key="4">
    <source>
        <dbReference type="Proteomes" id="UP000030745"/>
    </source>
</evidence>
<dbReference type="GeneID" id="24135842"/>
<feature type="region of interest" description="Disordered" evidence="1">
    <location>
        <begin position="413"/>
        <end position="465"/>
    </location>
</feature>
<dbReference type="Proteomes" id="UP000030745">
    <property type="component" value="Unassembled WGS sequence"/>
</dbReference>
<dbReference type="RefSeq" id="XP_012208816.1">
    <property type="nucleotide sequence ID" value="XM_012353426.1"/>
</dbReference>
<gene>
    <name evidence="3" type="ORF">SPRG_14009</name>
</gene>
<feature type="compositionally biased region" description="Basic and acidic residues" evidence="1">
    <location>
        <begin position="442"/>
        <end position="457"/>
    </location>
</feature>
<feature type="compositionally biased region" description="Basic and acidic residues" evidence="1">
    <location>
        <begin position="285"/>
        <end position="294"/>
    </location>
</feature>
<dbReference type="AlphaFoldDB" id="A0A067C1P4"/>
<keyword evidence="2" id="KW-0812">Transmembrane</keyword>
<evidence type="ECO:0000256" key="1">
    <source>
        <dbReference type="SAM" id="MobiDB-lite"/>
    </source>
</evidence>
<accession>A0A067C1P4</accession>
<name>A0A067C1P4_SAPPC</name>
<keyword evidence="2" id="KW-0472">Membrane</keyword>
<feature type="compositionally biased region" description="Low complexity" evidence="1">
    <location>
        <begin position="347"/>
        <end position="356"/>
    </location>
</feature>
<dbReference type="STRING" id="695850.A0A067C1P4"/>
<proteinExistence type="predicted"/>
<feature type="region of interest" description="Disordered" evidence="1">
    <location>
        <begin position="285"/>
        <end position="309"/>
    </location>
</feature>
<dbReference type="VEuPathDB" id="FungiDB:SPRG_14009"/>
<feature type="compositionally biased region" description="Gly residues" evidence="1">
    <location>
        <begin position="225"/>
        <end position="235"/>
    </location>
</feature>
<feature type="compositionally biased region" description="Polar residues" evidence="1">
    <location>
        <begin position="116"/>
        <end position="127"/>
    </location>
</feature>
<sequence length="465" mass="49819">MIILARDDVFPQAVRDNVAYVIVAINMIVFGLLVVRQLYMTIHKIVRNCKAKKSSHSDDENERADFNQVESPARAQHPKSTHQSDLERGQGRPQAALENAGSRPGANGSMRDGPNASLQSGQNTHQLGGSMRADPSRSAPNGHLQGGASMRSGLDEYGRPLPNQPTPPGSLRSGQSSLPGAAHDPGNLRTNPTSSLPGSNRAPSITPPGSLRTAPSSGGNFRGPTQGGVTSGGAAIGVAAATSRRREKELAPKRGSLPPPWSGDAYAEPNTAVVMPEYDLDKELNLRDDDDGKQHLNASFASSSDSYDRASSGYGYSGKLSFASVSDQPFSRAMASPPPLLERDSHSVSSTSSSREASSRLDALAAKYLVEDLSHKKSPVDMNDAKVSMVGSLPLKESLAFIPRPLVASKSLGLEHTSTTTTDTDDQTTKRRTHSHNGVYRRSRDDEFDERDRRSIDSSEDEIEL</sequence>
<protein>
    <recommendedName>
        <fullName evidence="5">TRP C-terminal domain-containing protein</fullName>
    </recommendedName>
</protein>
<feature type="region of interest" description="Disordered" evidence="1">
    <location>
        <begin position="51"/>
        <end position="267"/>
    </location>
</feature>
<feature type="transmembrane region" description="Helical" evidence="2">
    <location>
        <begin position="18"/>
        <end position="35"/>
    </location>
</feature>